<evidence type="ECO:0000256" key="3">
    <source>
        <dbReference type="ARBA" id="ARBA00013014"/>
    </source>
</evidence>
<comment type="similarity">
    <text evidence="2 10">Belongs to the ketopantoate reductase family.</text>
</comment>
<evidence type="ECO:0000256" key="4">
    <source>
        <dbReference type="ARBA" id="ARBA00019465"/>
    </source>
</evidence>
<reference evidence="13" key="1">
    <citation type="journal article" date="2014" name="Int. J. Syst. Evol. Microbiol.">
        <title>Complete genome sequence of Corynebacterium casei LMG S-19264T (=DSM 44701T), isolated from a smear-ripened cheese.</title>
        <authorList>
            <consortium name="US DOE Joint Genome Institute (JGI-PGF)"/>
            <person name="Walter F."/>
            <person name="Albersmeier A."/>
            <person name="Kalinowski J."/>
            <person name="Ruckert C."/>
        </authorList>
    </citation>
    <scope>NUCLEOTIDE SEQUENCE</scope>
    <source>
        <strain evidence="13">CGMCC 1.7086</strain>
    </source>
</reference>
<dbReference type="Proteomes" id="UP000606935">
    <property type="component" value="Unassembled WGS sequence"/>
</dbReference>
<dbReference type="Pfam" id="PF02558">
    <property type="entry name" value="ApbA"/>
    <property type="match status" value="1"/>
</dbReference>
<dbReference type="InterPro" id="IPR013328">
    <property type="entry name" value="6PGD_dom2"/>
</dbReference>
<dbReference type="Gene3D" id="3.40.50.720">
    <property type="entry name" value="NAD(P)-binding Rossmann-like Domain"/>
    <property type="match status" value="1"/>
</dbReference>
<feature type="domain" description="Ketopantoate reductase C-terminal" evidence="12">
    <location>
        <begin position="170"/>
        <end position="291"/>
    </location>
</feature>
<evidence type="ECO:0000256" key="5">
    <source>
        <dbReference type="ARBA" id="ARBA00022655"/>
    </source>
</evidence>
<comment type="caution">
    <text evidence="13">The sequence shown here is derived from an EMBL/GenBank/DDBJ whole genome shotgun (WGS) entry which is preliminary data.</text>
</comment>
<dbReference type="GO" id="GO:0005737">
    <property type="term" value="C:cytoplasm"/>
    <property type="evidence" value="ECO:0007669"/>
    <property type="project" value="TreeGrafter"/>
</dbReference>
<keyword evidence="5 10" id="KW-0566">Pantothenate biosynthesis</keyword>
<evidence type="ECO:0000256" key="8">
    <source>
        <dbReference type="ARBA" id="ARBA00032024"/>
    </source>
</evidence>
<evidence type="ECO:0000313" key="14">
    <source>
        <dbReference type="Proteomes" id="UP000606935"/>
    </source>
</evidence>
<reference evidence="13" key="2">
    <citation type="submission" date="2020-09" db="EMBL/GenBank/DDBJ databases">
        <authorList>
            <person name="Sun Q."/>
            <person name="Zhou Y."/>
        </authorList>
    </citation>
    <scope>NUCLEOTIDE SEQUENCE</scope>
    <source>
        <strain evidence="13">CGMCC 1.7086</strain>
    </source>
</reference>
<gene>
    <name evidence="13" type="primary">panE</name>
    <name evidence="13" type="ORF">GCM10010982_34740</name>
</gene>
<dbReference type="SUPFAM" id="SSF51735">
    <property type="entry name" value="NAD(P)-binding Rossmann-fold domains"/>
    <property type="match status" value="1"/>
</dbReference>
<feature type="domain" description="Ketopantoate reductase N-terminal" evidence="11">
    <location>
        <begin position="3"/>
        <end position="140"/>
    </location>
</feature>
<keyword evidence="14" id="KW-1185">Reference proteome</keyword>
<evidence type="ECO:0000259" key="11">
    <source>
        <dbReference type="Pfam" id="PF02558"/>
    </source>
</evidence>
<dbReference type="EMBL" id="BMLS01000007">
    <property type="protein sequence ID" value="GGO73672.1"/>
    <property type="molecule type" value="Genomic_DNA"/>
</dbReference>
<dbReference type="InterPro" id="IPR013332">
    <property type="entry name" value="KPR_N"/>
</dbReference>
<dbReference type="InterPro" id="IPR050838">
    <property type="entry name" value="Ketopantoate_reductase"/>
</dbReference>
<evidence type="ECO:0000313" key="13">
    <source>
        <dbReference type="EMBL" id="GGO73672.1"/>
    </source>
</evidence>
<dbReference type="NCBIfam" id="TIGR00745">
    <property type="entry name" value="apbA_panE"/>
    <property type="match status" value="1"/>
</dbReference>
<protein>
    <recommendedName>
        <fullName evidence="4 10">2-dehydropantoate 2-reductase</fullName>
        <ecNumber evidence="3 10">1.1.1.169</ecNumber>
    </recommendedName>
    <alternativeName>
        <fullName evidence="8 10">Ketopantoate reductase</fullName>
    </alternativeName>
</protein>
<dbReference type="GO" id="GO:0050661">
    <property type="term" value="F:NADP binding"/>
    <property type="evidence" value="ECO:0007669"/>
    <property type="project" value="TreeGrafter"/>
</dbReference>
<dbReference type="Gene3D" id="1.10.1040.10">
    <property type="entry name" value="N-(1-d-carboxylethyl)-l-norvaline Dehydrogenase, domain 2"/>
    <property type="match status" value="1"/>
</dbReference>
<dbReference type="RefSeq" id="WP_188698175.1">
    <property type="nucleotide sequence ID" value="NZ_BMLS01000007.1"/>
</dbReference>
<organism evidence="13 14">
    <name type="scientific">Bowmanella pacifica</name>
    <dbReference type="NCBI Taxonomy" id="502051"/>
    <lineage>
        <taxon>Bacteria</taxon>
        <taxon>Pseudomonadati</taxon>
        <taxon>Pseudomonadota</taxon>
        <taxon>Gammaproteobacteria</taxon>
        <taxon>Alteromonadales</taxon>
        <taxon>Alteromonadaceae</taxon>
        <taxon>Bowmanella</taxon>
    </lineage>
</organism>
<proteinExistence type="inferred from homology"/>
<keyword evidence="6 10" id="KW-0521">NADP</keyword>
<dbReference type="EC" id="1.1.1.169" evidence="3 10"/>
<dbReference type="PANTHER" id="PTHR43765">
    <property type="entry name" value="2-DEHYDROPANTOATE 2-REDUCTASE-RELATED"/>
    <property type="match status" value="1"/>
</dbReference>
<dbReference type="InterPro" id="IPR036291">
    <property type="entry name" value="NAD(P)-bd_dom_sf"/>
</dbReference>
<evidence type="ECO:0000256" key="2">
    <source>
        <dbReference type="ARBA" id="ARBA00007870"/>
    </source>
</evidence>
<dbReference type="Pfam" id="PF08546">
    <property type="entry name" value="ApbA_C"/>
    <property type="match status" value="1"/>
</dbReference>
<keyword evidence="7 10" id="KW-0560">Oxidoreductase</keyword>
<accession>A0A917Z5I9</accession>
<evidence type="ECO:0000256" key="7">
    <source>
        <dbReference type="ARBA" id="ARBA00023002"/>
    </source>
</evidence>
<dbReference type="GO" id="GO:0015940">
    <property type="term" value="P:pantothenate biosynthetic process"/>
    <property type="evidence" value="ECO:0007669"/>
    <property type="project" value="UniProtKB-KW"/>
</dbReference>
<name>A0A917Z5I9_9ALTE</name>
<evidence type="ECO:0000256" key="10">
    <source>
        <dbReference type="RuleBase" id="RU362068"/>
    </source>
</evidence>
<comment type="pathway">
    <text evidence="1 10">Cofactor biosynthesis; (R)-pantothenate biosynthesis; (R)-pantoate from 3-methyl-2-oxobutanoate: step 2/2.</text>
</comment>
<dbReference type="InterPro" id="IPR003710">
    <property type="entry name" value="ApbA"/>
</dbReference>
<evidence type="ECO:0000256" key="9">
    <source>
        <dbReference type="ARBA" id="ARBA00048793"/>
    </source>
</evidence>
<dbReference type="InterPro" id="IPR008927">
    <property type="entry name" value="6-PGluconate_DH-like_C_sf"/>
</dbReference>
<sequence>MNIVIVGQGAIGSLLAARCHTQGLNYRVLGRTPTLQPIDWQPYQGEPFSFNPPAITPQTMRGDELLILPLKAYQILPALKLLKPYLKKQKLLLLHNGMGTQSEVEALLPGLPLALGITRMAALKQANRVTETGLGGTDLGWVNPPPKADCLAVEDLLDALLTPCQWHEDLKPLQWAKLAVNAVINPLTALHNIANGQLAQPEYQGQIQALNEEIAMLMRALNIQGVQDLAPRLTQVIDATAANYSSMHQDVTHGRKTEIDYINGYLINEAKRLGLSLPCHVSLYQAIKALQI</sequence>
<dbReference type="InterPro" id="IPR013752">
    <property type="entry name" value="KPA_reductase"/>
</dbReference>
<comment type="catalytic activity">
    <reaction evidence="9 10">
        <text>(R)-pantoate + NADP(+) = 2-dehydropantoate + NADPH + H(+)</text>
        <dbReference type="Rhea" id="RHEA:16233"/>
        <dbReference type="ChEBI" id="CHEBI:11561"/>
        <dbReference type="ChEBI" id="CHEBI:15378"/>
        <dbReference type="ChEBI" id="CHEBI:15980"/>
        <dbReference type="ChEBI" id="CHEBI:57783"/>
        <dbReference type="ChEBI" id="CHEBI:58349"/>
        <dbReference type="EC" id="1.1.1.169"/>
    </reaction>
</comment>
<comment type="function">
    <text evidence="10">Catalyzes the NADPH-dependent reduction of ketopantoate into pantoic acid.</text>
</comment>
<evidence type="ECO:0000256" key="6">
    <source>
        <dbReference type="ARBA" id="ARBA00022857"/>
    </source>
</evidence>
<dbReference type="SUPFAM" id="SSF48179">
    <property type="entry name" value="6-phosphogluconate dehydrogenase C-terminal domain-like"/>
    <property type="match status" value="1"/>
</dbReference>
<dbReference type="GO" id="GO:0008677">
    <property type="term" value="F:2-dehydropantoate 2-reductase activity"/>
    <property type="evidence" value="ECO:0007669"/>
    <property type="project" value="UniProtKB-EC"/>
</dbReference>
<evidence type="ECO:0000259" key="12">
    <source>
        <dbReference type="Pfam" id="PF08546"/>
    </source>
</evidence>
<dbReference type="PANTHER" id="PTHR43765:SF2">
    <property type="entry name" value="2-DEHYDROPANTOATE 2-REDUCTASE"/>
    <property type="match status" value="1"/>
</dbReference>
<evidence type="ECO:0000256" key="1">
    <source>
        <dbReference type="ARBA" id="ARBA00004994"/>
    </source>
</evidence>
<dbReference type="AlphaFoldDB" id="A0A917Z5I9"/>